<evidence type="ECO:0000313" key="7">
    <source>
        <dbReference type="Proteomes" id="UP001442468"/>
    </source>
</evidence>
<dbReference type="InterPro" id="IPR001650">
    <property type="entry name" value="Helicase_C-like"/>
</dbReference>
<dbReference type="PROSITE" id="PS51194">
    <property type="entry name" value="HELICASE_CTER"/>
    <property type="match status" value="1"/>
</dbReference>
<dbReference type="InterPro" id="IPR027417">
    <property type="entry name" value="P-loop_NTPase"/>
</dbReference>
<dbReference type="Gene3D" id="3.40.50.300">
    <property type="entry name" value="P-loop containing nucleotide triphosphate hydrolases"/>
    <property type="match status" value="2"/>
</dbReference>
<reference evidence="6 7" key="1">
    <citation type="submission" date="2024-05" db="EMBL/GenBank/DDBJ databases">
        <title>Halomonas sp. SSM6 16S ribosomal RNA gene Genome sequencing and assembly.</title>
        <authorList>
            <person name="Yook S."/>
        </authorList>
    </citation>
    <scope>NUCLEOTIDE SEQUENCE [LARGE SCALE GENOMIC DNA]</scope>
    <source>
        <strain evidence="6 7">SSM6</strain>
    </source>
</reference>
<keyword evidence="6" id="KW-0347">Helicase</keyword>
<organism evidence="6 7">
    <name type="scientific">Halomonas aquatica</name>
    <dbReference type="NCBI Taxonomy" id="3151123"/>
    <lineage>
        <taxon>Bacteria</taxon>
        <taxon>Pseudomonadati</taxon>
        <taxon>Pseudomonadota</taxon>
        <taxon>Gammaproteobacteria</taxon>
        <taxon>Oceanospirillales</taxon>
        <taxon>Halomonadaceae</taxon>
        <taxon>Halomonas</taxon>
    </lineage>
</organism>
<evidence type="ECO:0000259" key="4">
    <source>
        <dbReference type="PROSITE" id="PS51192"/>
    </source>
</evidence>
<dbReference type="InterPro" id="IPR018973">
    <property type="entry name" value="MZB"/>
</dbReference>
<accession>A0ABV1NAE8</accession>
<dbReference type="InterPro" id="IPR011545">
    <property type="entry name" value="DEAD/DEAH_box_helicase_dom"/>
</dbReference>
<dbReference type="PANTHER" id="PTHR47957">
    <property type="entry name" value="ATP-DEPENDENT HELICASE HRQ1"/>
    <property type="match status" value="1"/>
</dbReference>
<comment type="caution">
    <text evidence="6">The sequence shown here is derived from an EMBL/GenBank/DDBJ whole genome shotgun (WGS) entry which is preliminary data.</text>
</comment>
<evidence type="ECO:0000259" key="5">
    <source>
        <dbReference type="PROSITE" id="PS51194"/>
    </source>
</evidence>
<feature type="domain" description="Helicase C-terminal" evidence="5">
    <location>
        <begin position="972"/>
        <end position="1130"/>
    </location>
</feature>
<dbReference type="GO" id="GO:0004386">
    <property type="term" value="F:helicase activity"/>
    <property type="evidence" value="ECO:0007669"/>
    <property type="project" value="UniProtKB-KW"/>
</dbReference>
<dbReference type="InterPro" id="IPR014001">
    <property type="entry name" value="Helicase_ATP-bd"/>
</dbReference>
<name>A0ABV1NAE8_9GAMM</name>
<protein>
    <submittedName>
        <fullName evidence="6">DEAD/DEAH box helicase</fullName>
    </submittedName>
</protein>
<dbReference type="SUPFAM" id="SSF52540">
    <property type="entry name" value="P-loop containing nucleoside triphosphate hydrolases"/>
    <property type="match status" value="2"/>
</dbReference>
<dbReference type="RefSeq" id="WP_349760289.1">
    <property type="nucleotide sequence ID" value="NZ_JBEGCJ010000001.1"/>
</dbReference>
<dbReference type="PROSITE" id="PS51192">
    <property type="entry name" value="HELICASE_ATP_BIND_1"/>
    <property type="match status" value="1"/>
</dbReference>
<dbReference type="SMART" id="SM00490">
    <property type="entry name" value="HELICc"/>
    <property type="match status" value="1"/>
</dbReference>
<proteinExistence type="predicted"/>
<feature type="compositionally biased region" description="Basic and acidic residues" evidence="3">
    <location>
        <begin position="483"/>
        <end position="492"/>
    </location>
</feature>
<evidence type="ECO:0000313" key="6">
    <source>
        <dbReference type="EMBL" id="MEQ6916037.1"/>
    </source>
</evidence>
<feature type="domain" description="Helicase ATP-binding" evidence="4">
    <location>
        <begin position="91"/>
        <end position="284"/>
    </location>
</feature>
<sequence length="2143" mass="239357">MLPSIVAHELQLSLHDYLRAAFPISTAMFRGDGEHGETALIERFLATPGKLIKGPYLSLGLPFRRDDQPPPFRHLDPGLAPYCHQQRAFERLCGVDKRSTLVATGTGSGKTECFLLPILDHCAALRHDPAVTEKRGIKALIIYPMNALASDQARRFAREIHKLEGKLTVGLFTGDDQAVPGKTMTPEGVITDKETLREHPPDILLTNYKMLDFLLMRPKDQPLWRYNAPGTLRYLVVDELHTFDGAQGTDLACLIRRLRERLQAGQALACVGTSATIGDASASEQLRDYAGEIFATAFETDSLILEDRLSPEEYLAEAESKLGGPAFHTWPESLAERRQLDPQRYDRPDTYLATAFRQWFSVHDAEPTTDPAALGSASHPDHGEACVALGVDLKRHDAFHRLLRDSQGVTDLSELLARWKRDRRLTEEPEVLLHSLLALVSAAREVVKRDDGSRILVPLLTVRLQLWLRELSRMVANVAETPDLTHADDDPQGKPAGGRPAGLAGSDAPLRLPLVHCRDCHAAAWGTLKQEDDPHVSRDLAAFYRVYFQQGPDLCLLYPLADDAKPPEDRAGQIKQLCSSCGSLHNGKARSQCAGCESAALLKVWQPGLQERRQERLVASTDHCPWCRARGGLSILGFRAASLSSTLLGRLYQSPYNDDRKAIAFSDSVQDAAHRAGFFEARTWRQALRQALDGWLSADGQGLSLDQLGHEFASAMHRNAGSDADFVGRWLAPNMAWLKDADILQAEGSLPAGSDLPELVAKRLDWEVHTELGLRSQIGRTLERQGRASLALDPALLEAASERLAGDWSEELPGIGTVDSLQARRFLLGMLHRMRIRGAFDHPEVTDYVKEGGQTWFFRSRPFLPNYGPRSAPPAFLTLEPTAKTFDSVTGSKQNWYAAWFLKLLEADQALAGDITQAYQLALRALEREGLVRPIAQLRQHRVWGLTRPHWRAVSQLLALRCSGCGQRHQVPATQVMLWQQMPCLQPYCRGQLALAESPRWEIAPSRSNPTRVVSHEHTGLLDADTRARVEHSFINGDRPWDINLLSATPTLEMGIDIGDLSSVLLCSTPPAQANYLQRIGRAGRRDGNALNVTIANAAPHDLYFYAEPGEMMAGNVQTPGVFLQATAVLERQLLAYAFDHWVAEAANSGTLEETMLPSRLSQVLDNVLRDARTGFPYPLLAFIRERRRPLLEGFCALFPALGEDAIEHLRVYLQGNAEDSRSLEYRITNRLLHKANQRQSWQATIRDYKNQLERCRKEPDDEANREAIAAITTERQALMQLSKRLGQQQTLNFFTDEGLLPNYAFPEEGVTLNGVVVRSVSKAQRAQANGKEGEKTAAKPYEIVSYDFQRPAQSALVELAPENTFYAVGRALKIDQVNLRLNDVEQWRLCNHCHFSENLGKGDIHGACPRCGSPQWGDGAQKRSLLRLREVTANVRDRDSRIGDDSEQREPSFYTRQMLTDIAPGSARFAYRIDDPECPFGFEYVPQARFLEINFGRHDDQAPSLSVAGEERPRSGFRVCKHCGKVQRAQMKAFERHQRFCKLAGRDAVEQENDFFDSLFLYRELASEALRLLLPLSDVAISDTARHSLISALHMGLKAHFRGSVDHLRITEQQTPGDMNGPSRHYLVIYDSVPGGTGYLKELMQSPKTLLSMLEKAHAKLDACRCQDDSDLDGCYRCLLAYRESRHMAKISRRLARDLLGRILDRQDILVEVEGLEQIDLNALVESELEQRFIDRLPTLAPGIRLVPELVDDNPGWRLTLRTGEERLTSWRIEPQRTLGPTEHVERATRPDFVLWPAAEDNRGVRPIALYLDGFQYHHDQLDGDTAKRQAVLASGQFHVWTLGWRDLNDEPLTGSLWSRHAPHHLGQAYDGLADKLGMTSRHDGLKDLQVSSVTWLLHYLRAPKETARRLAESVMGQAFQWLDQRTLKEPTLCQAMDQQLAERAPPGIRHELLADPTGERGSRQLLGGAMDALGNGAEHGGMPGTEVAVSIAAEALKDARRLTRELQLHLSLDDRHLPQSSEGEARWRTFWHAANLLQFLPRFSLCSMRGVANHLVTDAVAKCPLQLARDEPATASEGTPELDWQALVDDELTLLPPEWILALGERGLPAPTPGLDILDANGEASITLELAWEKDCVAVVI</sequence>
<evidence type="ECO:0000256" key="2">
    <source>
        <dbReference type="ARBA" id="ARBA00022840"/>
    </source>
</evidence>
<feature type="region of interest" description="Disordered" evidence="3">
    <location>
        <begin position="482"/>
        <end position="503"/>
    </location>
</feature>
<dbReference type="SMART" id="SM00487">
    <property type="entry name" value="DEXDc"/>
    <property type="match status" value="1"/>
</dbReference>
<dbReference type="PANTHER" id="PTHR47957:SF3">
    <property type="entry name" value="ATP-DEPENDENT HELICASE HRQ1"/>
    <property type="match status" value="1"/>
</dbReference>
<dbReference type="EMBL" id="JBEGCJ010000001">
    <property type="protein sequence ID" value="MEQ6916037.1"/>
    <property type="molecule type" value="Genomic_DNA"/>
</dbReference>
<dbReference type="Pfam" id="PF00270">
    <property type="entry name" value="DEAD"/>
    <property type="match status" value="1"/>
</dbReference>
<evidence type="ECO:0000256" key="1">
    <source>
        <dbReference type="ARBA" id="ARBA00022741"/>
    </source>
</evidence>
<dbReference type="Pfam" id="PF00271">
    <property type="entry name" value="Helicase_C"/>
    <property type="match status" value="1"/>
</dbReference>
<keyword evidence="6" id="KW-0378">Hydrolase</keyword>
<dbReference type="Pfam" id="PF09369">
    <property type="entry name" value="MZB"/>
    <property type="match status" value="1"/>
</dbReference>
<keyword evidence="1" id="KW-0547">Nucleotide-binding</keyword>
<dbReference type="Proteomes" id="UP001442468">
    <property type="component" value="Unassembled WGS sequence"/>
</dbReference>
<keyword evidence="7" id="KW-1185">Reference proteome</keyword>
<keyword evidence="2" id="KW-0067">ATP-binding</keyword>
<evidence type="ECO:0000256" key="3">
    <source>
        <dbReference type="SAM" id="MobiDB-lite"/>
    </source>
</evidence>
<gene>
    <name evidence="6" type="ORF">ABE960_00655</name>
</gene>